<sequence length="529" mass="57255">MTSPHQTRLLPGAKPRRGVMFSAAAAAVALTLTACGGGGSNGGPEASPAESSKAPATEAVSGKDLKSFYDQKIDWQECGNFECGEIAVPLNYEKLDEGAITISVIRAKATEKSEGSLVVNPGGPGGSGVNMVKDAASMLFSDELRKSYDIVGFDPRGVGSSTAVKCFTDEELDARMEESRMPRNNEQSIKEIKKAAEADVLKCKQNTKPEGLLSQITTPNSARDMDILRAALGHKKLDYLGYSYGTELGAQYLSLFPENAGRMVLDGALDPTLEMEEVGLGQAKSFEESLDYYLESCTEQPNTCWFKGDVAAGRKKLTEAIDKWDAKPMTTEDGRKFSGAAVFEAALLPMYEPAAHDMLTDALSQAIEDNDPEGIAMLWDLSTERGEDGKYRNNTSQAFYAYNCMDYGASALTEESRKKTREKFKKEAPFYGEALSEHDGCAGWPNAGGAAQDDFKVSKDIPPVLVVGTKHDPATPYQWSVNLQKQLPGSTLLTFDGWGHTAYGRSNECVTTGVEDFLLKGKMPKKTNC</sequence>
<evidence type="ECO:0000256" key="2">
    <source>
        <dbReference type="ARBA" id="ARBA00022729"/>
    </source>
</evidence>
<evidence type="ECO:0000313" key="6">
    <source>
        <dbReference type="Proteomes" id="UP000053528"/>
    </source>
</evidence>
<dbReference type="PANTHER" id="PTHR43248">
    <property type="entry name" value="2-SUCCINYL-6-HYDROXY-2,4-CYCLOHEXADIENE-1-CARBOXYLATE SYNTHASE"/>
    <property type="match status" value="1"/>
</dbReference>
<gene>
    <name evidence="5" type="ORF">HMPREF2128_09005</name>
</gene>
<feature type="domain" description="Peptidase S33 tripeptidyl aminopeptidase-like C-terminal" evidence="4">
    <location>
        <begin position="429"/>
        <end position="528"/>
    </location>
</feature>
<keyword evidence="3" id="KW-0378">Hydrolase</keyword>
<dbReference type="InterPro" id="IPR013595">
    <property type="entry name" value="Pept_S33_TAP-like_C"/>
</dbReference>
<dbReference type="InterPro" id="IPR029058">
    <property type="entry name" value="AB_hydrolase_fold"/>
</dbReference>
<dbReference type="InterPro" id="IPR051601">
    <property type="entry name" value="Serine_prot/Carboxylest_S33"/>
</dbReference>
<dbReference type="AlphaFoldDB" id="A0A095YBT7"/>
<comment type="similarity">
    <text evidence="1">Belongs to the peptidase S33 family.</text>
</comment>
<protein>
    <recommendedName>
        <fullName evidence="4">Peptidase S33 tripeptidyl aminopeptidase-like C-terminal domain-containing protein</fullName>
    </recommendedName>
</protein>
<reference evidence="5 6" key="1">
    <citation type="submission" date="2014-07" db="EMBL/GenBank/DDBJ databases">
        <authorList>
            <person name="McCorrison J."/>
            <person name="Sanka R."/>
            <person name="Torralba M."/>
            <person name="Gillis M."/>
            <person name="Haft D.H."/>
            <person name="Methe B."/>
            <person name="Sutton G."/>
            <person name="Nelson K.E."/>
        </authorList>
    </citation>
    <scope>NUCLEOTIDE SEQUENCE [LARGE SCALE GENOMIC DNA]</scope>
    <source>
        <strain evidence="5 6">DNF00011</strain>
    </source>
</reference>
<evidence type="ECO:0000256" key="1">
    <source>
        <dbReference type="ARBA" id="ARBA00010088"/>
    </source>
</evidence>
<evidence type="ECO:0000256" key="3">
    <source>
        <dbReference type="ARBA" id="ARBA00022801"/>
    </source>
</evidence>
<evidence type="ECO:0000313" key="5">
    <source>
        <dbReference type="EMBL" id="KGF19698.1"/>
    </source>
</evidence>
<name>A0A095YBT7_9MICC</name>
<dbReference type="PROSITE" id="PS51318">
    <property type="entry name" value="TAT"/>
    <property type="match status" value="1"/>
</dbReference>
<dbReference type="SUPFAM" id="SSF53474">
    <property type="entry name" value="alpha/beta-Hydrolases"/>
    <property type="match status" value="1"/>
</dbReference>
<dbReference type="RefSeq" id="WP_052048636.1">
    <property type="nucleotide sequence ID" value="NZ_JRNH01000029.1"/>
</dbReference>
<dbReference type="Gene3D" id="3.40.50.1820">
    <property type="entry name" value="alpha/beta hydrolase"/>
    <property type="match status" value="1"/>
</dbReference>
<dbReference type="PANTHER" id="PTHR43248:SF29">
    <property type="entry name" value="TRIPEPTIDYL AMINOPEPTIDASE"/>
    <property type="match status" value="1"/>
</dbReference>
<dbReference type="GO" id="GO:0016787">
    <property type="term" value="F:hydrolase activity"/>
    <property type="evidence" value="ECO:0007669"/>
    <property type="project" value="UniProtKB-KW"/>
</dbReference>
<accession>A0A095YBT7</accession>
<dbReference type="Proteomes" id="UP000053528">
    <property type="component" value="Unassembled WGS sequence"/>
</dbReference>
<dbReference type="InterPro" id="IPR006311">
    <property type="entry name" value="TAT_signal"/>
</dbReference>
<dbReference type="EMBL" id="JRNH01000029">
    <property type="protein sequence ID" value="KGF19698.1"/>
    <property type="molecule type" value="Genomic_DNA"/>
</dbReference>
<evidence type="ECO:0000259" key="4">
    <source>
        <dbReference type="Pfam" id="PF08386"/>
    </source>
</evidence>
<proteinExistence type="inferred from homology"/>
<comment type="caution">
    <text evidence="5">The sequence shown here is derived from an EMBL/GenBank/DDBJ whole genome shotgun (WGS) entry which is preliminary data.</text>
</comment>
<dbReference type="Pfam" id="PF08386">
    <property type="entry name" value="Abhydrolase_4"/>
    <property type="match status" value="1"/>
</dbReference>
<keyword evidence="2" id="KW-0732">Signal</keyword>
<organism evidence="5 6">
    <name type="scientific">Pseudoglutamicibacter albus DNF00011</name>
    <dbReference type="NCBI Taxonomy" id="1401063"/>
    <lineage>
        <taxon>Bacteria</taxon>
        <taxon>Bacillati</taxon>
        <taxon>Actinomycetota</taxon>
        <taxon>Actinomycetes</taxon>
        <taxon>Micrococcales</taxon>
        <taxon>Micrococcaceae</taxon>
        <taxon>Pseudoglutamicibacter</taxon>
    </lineage>
</organism>